<dbReference type="AlphaFoldDB" id="A0A6L7ETC4"/>
<gene>
    <name evidence="1" type="ORF">GRQ65_10385</name>
</gene>
<dbReference type="InterPro" id="IPR029044">
    <property type="entry name" value="Nucleotide-diphossugar_trans"/>
</dbReference>
<dbReference type="Pfam" id="PF13641">
    <property type="entry name" value="Glyco_tranf_2_3"/>
    <property type="match status" value="1"/>
</dbReference>
<sequence length="308" mass="33735">MIVTYNAGHLVEECLRSVTGPNAPSVSHEVIALDNASQPSLVPLLQRFLPAHRVVGVPKNIGFGRACNLGAERARGRYVLLLNPDAVAEPGAIDAMVRAADGESRCGVLGGQTVDRDGRIDPKSCWGAPTVWSQFCFATGLSSVFRRNRFFDPESLGKWDRTSMRDVPIVTGCLMMLPRELWLALGGFDPDYFMYGEDADLCRRVSQLGRRIWITPDAVAMHEVGASSSDSAAKTVLLLKGKMTYLRKNMRPAEAAAARRLLMGGVALRALGARLRGRRDSGWIGAWSRRSQWAKGYATYDPSRPDAQ</sequence>
<keyword evidence="2" id="KW-1185">Reference proteome</keyword>
<comment type="caution">
    <text evidence="1">The sequence shown here is derived from an EMBL/GenBank/DDBJ whole genome shotgun (WGS) entry which is preliminary data.</text>
</comment>
<evidence type="ECO:0000313" key="1">
    <source>
        <dbReference type="EMBL" id="MXG89960.1"/>
    </source>
</evidence>
<dbReference type="PANTHER" id="PTHR43179:SF7">
    <property type="entry name" value="RHAMNOSYLTRANSFERASE WBBL"/>
    <property type="match status" value="1"/>
</dbReference>
<keyword evidence="1" id="KW-0808">Transferase</keyword>
<organism evidence="1 2">
    <name type="scientific">Nocardioides flavescens</name>
    <dbReference type="NCBI Taxonomy" id="2691959"/>
    <lineage>
        <taxon>Bacteria</taxon>
        <taxon>Bacillati</taxon>
        <taxon>Actinomycetota</taxon>
        <taxon>Actinomycetes</taxon>
        <taxon>Propionibacteriales</taxon>
        <taxon>Nocardioidaceae</taxon>
        <taxon>Nocardioides</taxon>
    </lineage>
</organism>
<accession>A0A6L7ETC4</accession>
<dbReference type="Gene3D" id="3.90.550.10">
    <property type="entry name" value="Spore Coat Polysaccharide Biosynthesis Protein SpsA, Chain A"/>
    <property type="match status" value="1"/>
</dbReference>
<proteinExistence type="predicted"/>
<evidence type="ECO:0000313" key="2">
    <source>
        <dbReference type="Proteomes" id="UP000473325"/>
    </source>
</evidence>
<dbReference type="SUPFAM" id="SSF53448">
    <property type="entry name" value="Nucleotide-diphospho-sugar transferases"/>
    <property type="match status" value="1"/>
</dbReference>
<reference evidence="1 2" key="1">
    <citation type="submission" date="2019-12" db="EMBL/GenBank/DDBJ databases">
        <authorList>
            <person name="Kun Z."/>
        </authorList>
    </citation>
    <scope>NUCLEOTIDE SEQUENCE [LARGE SCALE GENOMIC DNA]</scope>
    <source>
        <strain evidence="1 2">YIM 123512</strain>
    </source>
</reference>
<dbReference type="Proteomes" id="UP000473325">
    <property type="component" value="Unassembled WGS sequence"/>
</dbReference>
<dbReference type="CDD" id="cd04186">
    <property type="entry name" value="GT_2_like_c"/>
    <property type="match status" value="1"/>
</dbReference>
<dbReference type="EMBL" id="WUEK01000005">
    <property type="protein sequence ID" value="MXG89960.1"/>
    <property type="molecule type" value="Genomic_DNA"/>
</dbReference>
<dbReference type="PANTHER" id="PTHR43179">
    <property type="entry name" value="RHAMNOSYLTRANSFERASE WBBL"/>
    <property type="match status" value="1"/>
</dbReference>
<protein>
    <submittedName>
        <fullName evidence="1">Glycosyltransferase</fullName>
    </submittedName>
</protein>
<dbReference type="GO" id="GO:0016740">
    <property type="term" value="F:transferase activity"/>
    <property type="evidence" value="ECO:0007669"/>
    <property type="project" value="UniProtKB-KW"/>
</dbReference>
<name>A0A6L7ETC4_9ACTN</name>